<keyword evidence="2" id="KW-0677">Repeat</keyword>
<feature type="repeat" description="PPR" evidence="3">
    <location>
        <begin position="433"/>
        <end position="467"/>
    </location>
</feature>
<accession>A0A835HMM5</accession>
<dbReference type="PANTHER" id="PTHR47939">
    <property type="entry name" value="MEMBRANE-ASSOCIATED SALT-INDUCIBLE PROTEIN-LIKE"/>
    <property type="match status" value="1"/>
</dbReference>
<protein>
    <recommendedName>
        <fullName evidence="6">Pentatricopeptide repeat-containing protein</fullName>
    </recommendedName>
</protein>
<evidence type="ECO:0000256" key="3">
    <source>
        <dbReference type="PROSITE-ProRule" id="PRU00708"/>
    </source>
</evidence>
<evidence type="ECO:0000256" key="2">
    <source>
        <dbReference type="ARBA" id="ARBA00022737"/>
    </source>
</evidence>
<dbReference type="AlphaFoldDB" id="A0A835HMM5"/>
<evidence type="ECO:0000256" key="1">
    <source>
        <dbReference type="ARBA" id="ARBA00007626"/>
    </source>
</evidence>
<dbReference type="OrthoDB" id="185373at2759"/>
<dbReference type="NCBIfam" id="TIGR00756">
    <property type="entry name" value="PPR"/>
    <property type="match status" value="6"/>
</dbReference>
<dbReference type="Pfam" id="PF01535">
    <property type="entry name" value="PPR"/>
    <property type="match status" value="1"/>
</dbReference>
<reference evidence="4 5" key="1">
    <citation type="submission" date="2020-10" db="EMBL/GenBank/DDBJ databases">
        <title>The Coptis chinensis genome and diversification of protoberbering-type alkaloids.</title>
        <authorList>
            <person name="Wang B."/>
            <person name="Shu S."/>
            <person name="Song C."/>
            <person name="Liu Y."/>
        </authorList>
    </citation>
    <scope>NUCLEOTIDE SEQUENCE [LARGE SCALE GENOMIC DNA]</scope>
    <source>
        <strain evidence="4">HL-2020</strain>
        <tissue evidence="4">Leaf</tissue>
    </source>
</reference>
<comment type="similarity">
    <text evidence="1">Belongs to the PPR family. P subfamily.</text>
</comment>
<feature type="repeat" description="PPR" evidence="3">
    <location>
        <begin position="224"/>
        <end position="258"/>
    </location>
</feature>
<dbReference type="Pfam" id="PF12854">
    <property type="entry name" value="PPR_1"/>
    <property type="match status" value="1"/>
</dbReference>
<feature type="repeat" description="PPR" evidence="3">
    <location>
        <begin position="468"/>
        <end position="502"/>
    </location>
</feature>
<dbReference type="PANTHER" id="PTHR47939:SF13">
    <property type="entry name" value="OS03G0201400 PROTEIN"/>
    <property type="match status" value="1"/>
</dbReference>
<sequence>MRAQNPKEVAKKISRALITASNNSNPIRSWNPSLEQKLHQLDCRSSLNPLLVAQVIDPFLLHHHSLALGFFNWASQQPNFSHCSLTYQSILKSLSISRQFNEVEKLIKDIKTHNVLLHPSIYRAVIASQIVGKKARNAFVIFNDIGSFGDEIGHEVCNSLLAALASDGYVDFAKTMFDEMFVRGICFSTVGFGVFIGKFCRVCELDELLRLVEGVKRCVSMINGSVIAVLIIDGLCKVGRVHEASRVLDELRSRDCKPDFMAYRIVAEAFRAEGEFVETEKVLKRKRKFGVAPRANDYREFLLNLISEKRIQEAKELGQVIIEGNFAIEDDVLNVLIGSVSAIDPPSAILFFKFMMEKEGFPSLITLNNLSRNLCKKGKTEELVEVYHILSSKDYFSNMERYNMMISFLCTAGRVKEAYAGIQEMKKKGFGPDVFSYNSVMEACCREDLLPPAKRLWDEMFANGCCGNLKTYNILIRKLSKMGEVEEARCLFNHMLENGLAPDIVTYTSLIKGLCQEAKVGAACEIFKMSVEQDITLAQLILTALVHSLCKEGNSLAASRLIRGLPPDIIDHECHVVLLKGLSDSGDTGMALEHIQWVGDNSPSILKAVSAELVTSLSSSLKPGPVVQLIRVMMGKGLVSYDDTWMDICDEISLTRC</sequence>
<organism evidence="4 5">
    <name type="scientific">Coptis chinensis</name>
    <dbReference type="NCBI Taxonomy" id="261450"/>
    <lineage>
        <taxon>Eukaryota</taxon>
        <taxon>Viridiplantae</taxon>
        <taxon>Streptophyta</taxon>
        <taxon>Embryophyta</taxon>
        <taxon>Tracheophyta</taxon>
        <taxon>Spermatophyta</taxon>
        <taxon>Magnoliopsida</taxon>
        <taxon>Ranunculales</taxon>
        <taxon>Ranunculaceae</taxon>
        <taxon>Coptidoideae</taxon>
        <taxon>Coptis</taxon>
    </lineage>
</organism>
<comment type="caution">
    <text evidence="4">The sequence shown here is derived from an EMBL/GenBank/DDBJ whole genome shotgun (WGS) entry which is preliminary data.</text>
</comment>
<dbReference type="InterPro" id="IPR011990">
    <property type="entry name" value="TPR-like_helical_dom_sf"/>
</dbReference>
<name>A0A835HMM5_9MAGN</name>
<dbReference type="InterPro" id="IPR050667">
    <property type="entry name" value="PPR-containing_protein"/>
</dbReference>
<dbReference type="Pfam" id="PF13041">
    <property type="entry name" value="PPR_2"/>
    <property type="match status" value="2"/>
</dbReference>
<proteinExistence type="inferred from homology"/>
<dbReference type="Gene3D" id="1.25.40.10">
    <property type="entry name" value="Tetratricopeptide repeat domain"/>
    <property type="match status" value="4"/>
</dbReference>
<keyword evidence="5" id="KW-1185">Reference proteome</keyword>
<dbReference type="PROSITE" id="PS51375">
    <property type="entry name" value="PPR"/>
    <property type="match status" value="5"/>
</dbReference>
<gene>
    <name evidence="4" type="ORF">IFM89_017107</name>
</gene>
<feature type="repeat" description="PPR" evidence="3">
    <location>
        <begin position="503"/>
        <end position="537"/>
    </location>
</feature>
<evidence type="ECO:0008006" key="6">
    <source>
        <dbReference type="Google" id="ProtNLM"/>
    </source>
</evidence>
<dbReference type="Proteomes" id="UP000631114">
    <property type="component" value="Unassembled WGS sequence"/>
</dbReference>
<dbReference type="InterPro" id="IPR002885">
    <property type="entry name" value="PPR_rpt"/>
</dbReference>
<evidence type="ECO:0000313" key="4">
    <source>
        <dbReference type="EMBL" id="KAF9601159.1"/>
    </source>
</evidence>
<evidence type="ECO:0000313" key="5">
    <source>
        <dbReference type="Proteomes" id="UP000631114"/>
    </source>
</evidence>
<dbReference type="EMBL" id="JADFTS010000006">
    <property type="protein sequence ID" value="KAF9601159.1"/>
    <property type="molecule type" value="Genomic_DNA"/>
</dbReference>
<feature type="repeat" description="PPR" evidence="3">
    <location>
        <begin position="398"/>
        <end position="432"/>
    </location>
</feature>